<evidence type="ECO:0000313" key="7">
    <source>
        <dbReference type="Proteomes" id="UP000694700"/>
    </source>
</evidence>
<dbReference type="PANTHER" id="PTHR16675">
    <property type="entry name" value="MHC CLASS I-RELATED"/>
    <property type="match status" value="1"/>
</dbReference>
<dbReference type="GO" id="GO:0006955">
    <property type="term" value="P:immune response"/>
    <property type="evidence" value="ECO:0007669"/>
    <property type="project" value="TreeGrafter"/>
</dbReference>
<evidence type="ECO:0000259" key="5">
    <source>
        <dbReference type="PROSITE" id="PS50835"/>
    </source>
</evidence>
<proteinExistence type="inferred from homology"/>
<dbReference type="InterPro" id="IPR013783">
    <property type="entry name" value="Ig-like_fold"/>
</dbReference>
<keyword evidence="4" id="KW-0472">Membrane</keyword>
<dbReference type="CDD" id="cd07698">
    <property type="entry name" value="IgC1_MHC_I_alpha3"/>
    <property type="match status" value="1"/>
</dbReference>
<dbReference type="Gene3D" id="2.60.40.10">
    <property type="entry name" value="Immunoglobulins"/>
    <property type="match status" value="1"/>
</dbReference>
<dbReference type="AlphaFoldDB" id="A0A8C1SP02"/>
<evidence type="ECO:0000256" key="1">
    <source>
        <dbReference type="ARBA" id="ARBA00023180"/>
    </source>
</evidence>
<sequence>QKSLCRLVVCSEWHIFPTLYTEINGETIAGFPEVSTVTTLDGQQIDYYDSEIKKLIPKQDWMKKFASGDRWKEYTEYRERVQQINKLNMPVLMQRFNQSHGVHTYQRMYGCDWDDETGKLHGFDQQGYDGQDFISLDMKENEATTLECVLPHTLGLRGKRKICNSKNIIIFFLNNTYSVSKVLSIFIILFSQSFVAPELSLLHKDPFSPVECHATGFYPSAVTITWLRNGEDHDEEVDLGELLQNEDGTFQKTSILRVPPDEWKKDQYVCVVEHKTGTIQKILRENEIKSNDSELLKVWYNVNFSVNSFNSCRMMGMSLEFPKQN</sequence>
<feature type="domain" description="Ig-like" evidence="5">
    <location>
        <begin position="210"/>
        <end position="289"/>
    </location>
</feature>
<dbReference type="InterPro" id="IPR007110">
    <property type="entry name" value="Ig-like_dom"/>
</dbReference>
<dbReference type="GO" id="GO:0009897">
    <property type="term" value="C:external side of plasma membrane"/>
    <property type="evidence" value="ECO:0007669"/>
    <property type="project" value="TreeGrafter"/>
</dbReference>
<dbReference type="SMART" id="SM00407">
    <property type="entry name" value="IGc1"/>
    <property type="match status" value="1"/>
</dbReference>
<dbReference type="Gene3D" id="3.30.500.10">
    <property type="entry name" value="MHC class I-like antigen recognition-like"/>
    <property type="match status" value="1"/>
</dbReference>
<dbReference type="SUPFAM" id="SSF48726">
    <property type="entry name" value="Immunoglobulin"/>
    <property type="match status" value="1"/>
</dbReference>
<comment type="similarity">
    <text evidence="3">Belongs to the MHC class I family.</text>
</comment>
<dbReference type="PROSITE" id="PS00290">
    <property type="entry name" value="IG_MHC"/>
    <property type="match status" value="1"/>
</dbReference>
<dbReference type="GO" id="GO:0005615">
    <property type="term" value="C:extracellular space"/>
    <property type="evidence" value="ECO:0007669"/>
    <property type="project" value="TreeGrafter"/>
</dbReference>
<dbReference type="Pfam" id="PF07654">
    <property type="entry name" value="C1-set"/>
    <property type="match status" value="1"/>
</dbReference>
<protein>
    <recommendedName>
        <fullName evidence="5">Ig-like domain-containing protein</fullName>
    </recommendedName>
</protein>
<organism evidence="6 7">
    <name type="scientific">Cyprinus carpio</name>
    <name type="common">Common carp</name>
    <dbReference type="NCBI Taxonomy" id="7962"/>
    <lineage>
        <taxon>Eukaryota</taxon>
        <taxon>Metazoa</taxon>
        <taxon>Chordata</taxon>
        <taxon>Craniata</taxon>
        <taxon>Vertebrata</taxon>
        <taxon>Euteleostomi</taxon>
        <taxon>Actinopterygii</taxon>
        <taxon>Neopterygii</taxon>
        <taxon>Teleostei</taxon>
        <taxon>Ostariophysi</taxon>
        <taxon>Cypriniformes</taxon>
        <taxon>Cyprinidae</taxon>
        <taxon>Cyprininae</taxon>
        <taxon>Cyprinus</taxon>
    </lineage>
</organism>
<dbReference type="Ensembl" id="ENSCCRT00015010421.1">
    <property type="protein sequence ID" value="ENSCCRP00015010036.1"/>
    <property type="gene ID" value="ENSCCRG00015004781.1"/>
</dbReference>
<dbReference type="InterPro" id="IPR011161">
    <property type="entry name" value="MHC_I-like_Ag-recog"/>
</dbReference>
<keyword evidence="4" id="KW-0812">Transmembrane</keyword>
<evidence type="ECO:0000256" key="4">
    <source>
        <dbReference type="SAM" id="Phobius"/>
    </source>
</evidence>
<dbReference type="PANTHER" id="PTHR16675:SF237">
    <property type="entry name" value="MHC CLASS I ANTIGEN TRANSCRIPT VARIANT 1-RELATED"/>
    <property type="match status" value="1"/>
</dbReference>
<reference evidence="6" key="1">
    <citation type="submission" date="2025-08" db="UniProtKB">
        <authorList>
            <consortium name="Ensembl"/>
        </authorList>
    </citation>
    <scope>IDENTIFICATION</scope>
</reference>
<dbReference type="PROSITE" id="PS50835">
    <property type="entry name" value="IG_LIKE"/>
    <property type="match status" value="1"/>
</dbReference>
<evidence type="ECO:0000256" key="2">
    <source>
        <dbReference type="ARBA" id="ARBA00023319"/>
    </source>
</evidence>
<accession>A0A8C1SP02</accession>
<evidence type="ECO:0000256" key="3">
    <source>
        <dbReference type="RuleBase" id="RU004439"/>
    </source>
</evidence>
<dbReference type="InterPro" id="IPR003597">
    <property type="entry name" value="Ig_C1-set"/>
</dbReference>
<feature type="transmembrane region" description="Helical" evidence="4">
    <location>
        <begin position="168"/>
        <end position="190"/>
    </location>
</feature>
<dbReference type="SUPFAM" id="SSF54452">
    <property type="entry name" value="MHC antigen-recognition domain"/>
    <property type="match status" value="1"/>
</dbReference>
<dbReference type="InterPro" id="IPR001039">
    <property type="entry name" value="MHC_I_a_a1/a2"/>
</dbReference>
<dbReference type="InterPro" id="IPR036179">
    <property type="entry name" value="Ig-like_dom_sf"/>
</dbReference>
<name>A0A8C1SP02_CYPCA</name>
<dbReference type="InterPro" id="IPR011162">
    <property type="entry name" value="MHC_I/II-like_Ag-recog"/>
</dbReference>
<dbReference type="InterPro" id="IPR003006">
    <property type="entry name" value="Ig/MHC_CS"/>
</dbReference>
<keyword evidence="1" id="KW-0325">Glycoprotein</keyword>
<dbReference type="InterPro" id="IPR050208">
    <property type="entry name" value="MHC_class-I_related"/>
</dbReference>
<keyword evidence="4" id="KW-1133">Transmembrane helix</keyword>
<dbReference type="PRINTS" id="PR01638">
    <property type="entry name" value="MHCCLASSI"/>
</dbReference>
<dbReference type="Pfam" id="PF00129">
    <property type="entry name" value="MHC_I"/>
    <property type="match status" value="1"/>
</dbReference>
<evidence type="ECO:0000313" key="6">
    <source>
        <dbReference type="Ensembl" id="ENSCCRP00015010036.1"/>
    </source>
</evidence>
<dbReference type="Proteomes" id="UP000694700">
    <property type="component" value="Unplaced"/>
</dbReference>
<dbReference type="InterPro" id="IPR037055">
    <property type="entry name" value="MHC_I-like_Ag-recog_sf"/>
</dbReference>
<keyword evidence="2" id="KW-0393">Immunoglobulin domain</keyword>